<keyword evidence="3" id="KW-1185">Reference proteome</keyword>
<dbReference type="PROSITE" id="PS51186">
    <property type="entry name" value="GNAT"/>
    <property type="match status" value="1"/>
</dbReference>
<dbReference type="RefSeq" id="WP_192507666.1">
    <property type="nucleotide sequence ID" value="NZ_AQGV01000012.1"/>
</dbReference>
<feature type="domain" description="N-acetyltransferase" evidence="1">
    <location>
        <begin position="3"/>
        <end position="147"/>
    </location>
</feature>
<evidence type="ECO:0000259" key="1">
    <source>
        <dbReference type="PROSITE" id="PS51186"/>
    </source>
</evidence>
<dbReference type="CDD" id="cd04301">
    <property type="entry name" value="NAT_SF"/>
    <property type="match status" value="1"/>
</dbReference>
<dbReference type="InterPro" id="IPR000182">
    <property type="entry name" value="GNAT_dom"/>
</dbReference>
<protein>
    <submittedName>
        <fullName evidence="2">Diamine N-acetyltransferase</fullName>
    </submittedName>
</protein>
<dbReference type="Gene3D" id="3.40.630.30">
    <property type="match status" value="1"/>
</dbReference>
<name>A0ABR9EDD6_9GAMM</name>
<accession>A0ABR9EDD6</accession>
<evidence type="ECO:0000313" key="3">
    <source>
        <dbReference type="Proteomes" id="UP000615755"/>
    </source>
</evidence>
<organism evidence="2 3">
    <name type="scientific">Pseudoalteromonas aurantia 208</name>
    <dbReference type="NCBI Taxonomy" id="1314867"/>
    <lineage>
        <taxon>Bacteria</taxon>
        <taxon>Pseudomonadati</taxon>
        <taxon>Pseudomonadota</taxon>
        <taxon>Gammaproteobacteria</taxon>
        <taxon>Alteromonadales</taxon>
        <taxon>Pseudoalteromonadaceae</taxon>
        <taxon>Pseudoalteromonas</taxon>
    </lineage>
</organism>
<reference evidence="2 3" key="1">
    <citation type="submission" date="2015-03" db="EMBL/GenBank/DDBJ databases">
        <title>Genome sequence of Pseudoalteromonas aurantia.</title>
        <authorList>
            <person name="Xie B.-B."/>
            <person name="Rong J.-C."/>
            <person name="Qin Q.-L."/>
            <person name="Zhang Y.-Z."/>
        </authorList>
    </citation>
    <scope>NUCLEOTIDE SEQUENCE [LARGE SCALE GENOMIC DNA]</scope>
    <source>
        <strain evidence="2 3">208</strain>
    </source>
</reference>
<dbReference type="InterPro" id="IPR016181">
    <property type="entry name" value="Acyl_CoA_acyltransferase"/>
</dbReference>
<comment type="caution">
    <text evidence="2">The sequence shown here is derived from an EMBL/GenBank/DDBJ whole genome shotgun (WGS) entry which is preliminary data.</text>
</comment>
<dbReference type="EMBL" id="AQGV01000012">
    <property type="protein sequence ID" value="MBE0368374.1"/>
    <property type="molecule type" value="Genomic_DNA"/>
</dbReference>
<dbReference type="Pfam" id="PF00583">
    <property type="entry name" value="Acetyltransf_1"/>
    <property type="match status" value="1"/>
</dbReference>
<proteinExistence type="predicted"/>
<gene>
    <name evidence="2" type="primary">speG</name>
    <name evidence="2" type="ORF">PAUR_a1962</name>
</gene>
<dbReference type="SUPFAM" id="SSF55729">
    <property type="entry name" value="Acyl-CoA N-acyltransferases (Nat)"/>
    <property type="match status" value="1"/>
</dbReference>
<sequence length="147" mass="16780">MTISLRPIDIHNYEAVCDLDVADTQQNYVACNMWSLVEAQFNQGYTTRAIYRNEEVVGFFMWVAQTGHSVSIWRFMIDLKFQQQGIGREALSLALEQIKSLTDVKQIEICYMPSNPVAKAFYSSFGFQEVGMDDEGEDMLAVIELSQ</sequence>
<evidence type="ECO:0000313" key="2">
    <source>
        <dbReference type="EMBL" id="MBE0368374.1"/>
    </source>
</evidence>
<dbReference type="Proteomes" id="UP000615755">
    <property type="component" value="Unassembled WGS sequence"/>
</dbReference>